<name>A0ABS9Y8P2_9ACTN</name>
<dbReference type="Gene3D" id="3.30.565.10">
    <property type="entry name" value="Histidine kinase-like ATPase, C-terminal domain"/>
    <property type="match status" value="1"/>
</dbReference>
<keyword evidence="3" id="KW-0067">ATP-binding</keyword>
<dbReference type="PANTHER" id="PTHR35526:SF3">
    <property type="entry name" value="ANTI-SIGMA-F FACTOR RSBW"/>
    <property type="match status" value="1"/>
</dbReference>
<gene>
    <name evidence="3" type="ORF">MQP27_21085</name>
</gene>
<dbReference type="Pfam" id="PF13581">
    <property type="entry name" value="HATPase_c_2"/>
    <property type="match status" value="1"/>
</dbReference>
<evidence type="ECO:0000313" key="4">
    <source>
        <dbReference type="Proteomes" id="UP001165269"/>
    </source>
</evidence>
<dbReference type="SUPFAM" id="SSF55874">
    <property type="entry name" value="ATPase domain of HSP90 chaperone/DNA topoisomerase II/histidine kinase"/>
    <property type="match status" value="1"/>
</dbReference>
<dbReference type="EMBL" id="JALDAY010000006">
    <property type="protein sequence ID" value="MCI3273589.1"/>
    <property type="molecule type" value="Genomic_DNA"/>
</dbReference>
<dbReference type="Proteomes" id="UP001165269">
    <property type="component" value="Unassembled WGS sequence"/>
</dbReference>
<keyword evidence="1" id="KW-0808">Transferase</keyword>
<dbReference type="RefSeq" id="WP_242766841.1">
    <property type="nucleotide sequence ID" value="NZ_JALDAY010000006.1"/>
</dbReference>
<dbReference type="CDD" id="cd16936">
    <property type="entry name" value="HATPase_RsbW-like"/>
    <property type="match status" value="1"/>
</dbReference>
<feature type="domain" description="Histidine kinase/HSP90-like ATPase" evidence="2">
    <location>
        <begin position="20"/>
        <end position="124"/>
    </location>
</feature>
<evidence type="ECO:0000259" key="2">
    <source>
        <dbReference type="Pfam" id="PF13581"/>
    </source>
</evidence>
<keyword evidence="4" id="KW-1185">Reference proteome</keyword>
<protein>
    <submittedName>
        <fullName evidence="3">ATP-binding protein</fullName>
    </submittedName>
</protein>
<accession>A0ABS9Y8P2</accession>
<dbReference type="GO" id="GO:0005524">
    <property type="term" value="F:ATP binding"/>
    <property type="evidence" value="ECO:0007669"/>
    <property type="project" value="UniProtKB-KW"/>
</dbReference>
<keyword evidence="1" id="KW-0723">Serine/threonine-protein kinase</keyword>
<dbReference type="InterPro" id="IPR050267">
    <property type="entry name" value="Anti-sigma-factor_SerPK"/>
</dbReference>
<sequence>MHPSPRKDRSPHRAPWTADRARELTRAYLSVIAPSDQDTVNAALLVVSELVTNALRHAGGVTGFGLRTGPGTLTVTVSDASPDPPRRRCTPVWEPGGFGWPLVLDLASDVRVRTGPKGKTIEATLKLPVEAADVFGEGLSM</sequence>
<organism evidence="3 4">
    <name type="scientific">Streptomyces cylindrosporus</name>
    <dbReference type="NCBI Taxonomy" id="2927583"/>
    <lineage>
        <taxon>Bacteria</taxon>
        <taxon>Bacillati</taxon>
        <taxon>Actinomycetota</taxon>
        <taxon>Actinomycetes</taxon>
        <taxon>Kitasatosporales</taxon>
        <taxon>Streptomycetaceae</taxon>
        <taxon>Streptomyces</taxon>
    </lineage>
</organism>
<evidence type="ECO:0000256" key="1">
    <source>
        <dbReference type="ARBA" id="ARBA00022527"/>
    </source>
</evidence>
<keyword evidence="1" id="KW-0418">Kinase</keyword>
<dbReference type="PANTHER" id="PTHR35526">
    <property type="entry name" value="ANTI-SIGMA-F FACTOR RSBW-RELATED"/>
    <property type="match status" value="1"/>
</dbReference>
<dbReference type="InterPro" id="IPR036890">
    <property type="entry name" value="HATPase_C_sf"/>
</dbReference>
<proteinExistence type="predicted"/>
<keyword evidence="3" id="KW-0547">Nucleotide-binding</keyword>
<dbReference type="InterPro" id="IPR003594">
    <property type="entry name" value="HATPase_dom"/>
</dbReference>
<reference evidence="3" key="1">
    <citation type="submission" date="2022-03" db="EMBL/GenBank/DDBJ databases">
        <title>Streptomyces 7R015 and 7R016 isolated from Barleria lupulina in Thailand.</title>
        <authorList>
            <person name="Kanchanasin P."/>
            <person name="Phongsopitanun W."/>
            <person name="Tanasupawat S."/>
        </authorList>
    </citation>
    <scope>NUCLEOTIDE SEQUENCE</scope>
    <source>
        <strain evidence="3">7R015</strain>
    </source>
</reference>
<comment type="caution">
    <text evidence="3">The sequence shown here is derived from an EMBL/GenBank/DDBJ whole genome shotgun (WGS) entry which is preliminary data.</text>
</comment>
<evidence type="ECO:0000313" key="3">
    <source>
        <dbReference type="EMBL" id="MCI3273589.1"/>
    </source>
</evidence>